<name>A0A7X6JYR0_9RHOB</name>
<dbReference type="RefSeq" id="WP_168622412.1">
    <property type="nucleotide sequence ID" value="NZ_JAAZQQ010000002.1"/>
</dbReference>
<dbReference type="InterPro" id="IPR027417">
    <property type="entry name" value="P-loop_NTPase"/>
</dbReference>
<dbReference type="AlphaFoldDB" id="A0A7X6JYR0"/>
<evidence type="ECO:0008006" key="3">
    <source>
        <dbReference type="Google" id="ProtNLM"/>
    </source>
</evidence>
<sequence length="281" mass="31220">MLDYDLLRRSAVLLGDYRTGTQYLKLLLSQVTGFRAPVEPFGHFDDRSLDGHGEAIDIGHTLETVVREGALDTRDLILDPNRAIAAYLALLQARVPQGDPRGEPSPFLLDIKYDHCFRFGAEAPGRTPTLLRWLVAHRLPFIHLIRRDAIGQAISAAVAEERGVWLETDRFRGDRPAGGIYLDPAVIVDAAIAHREARREMQAQLARLGARVLVIAYEDAIGPGRPGQLRRAMRFLDVWVRMPAEAAPVTRSQASHEMVANLPEILDAALRADPELVGRAY</sequence>
<evidence type="ECO:0000313" key="2">
    <source>
        <dbReference type="Proteomes" id="UP000526408"/>
    </source>
</evidence>
<dbReference type="Proteomes" id="UP000526408">
    <property type="component" value="Unassembled WGS sequence"/>
</dbReference>
<keyword evidence="2" id="KW-1185">Reference proteome</keyword>
<proteinExistence type="predicted"/>
<dbReference type="EMBL" id="JAAZQQ010000002">
    <property type="protein sequence ID" value="NKX44008.1"/>
    <property type="molecule type" value="Genomic_DNA"/>
</dbReference>
<organism evidence="1 2">
    <name type="scientific">Roseicyclus persicicus</name>
    <dbReference type="NCBI Taxonomy" id="2650661"/>
    <lineage>
        <taxon>Bacteria</taxon>
        <taxon>Pseudomonadati</taxon>
        <taxon>Pseudomonadota</taxon>
        <taxon>Alphaproteobacteria</taxon>
        <taxon>Rhodobacterales</taxon>
        <taxon>Roseobacteraceae</taxon>
        <taxon>Roseicyclus</taxon>
    </lineage>
</organism>
<reference evidence="1 2" key="1">
    <citation type="submission" date="2020-04" db="EMBL/GenBank/DDBJ databases">
        <authorList>
            <person name="Yoon J."/>
        </authorList>
    </citation>
    <scope>NUCLEOTIDE SEQUENCE [LARGE SCALE GENOMIC DNA]</scope>
    <source>
        <strain evidence="1 2">KMU-115</strain>
    </source>
</reference>
<dbReference type="SUPFAM" id="SSF52540">
    <property type="entry name" value="P-loop containing nucleoside triphosphate hydrolases"/>
    <property type="match status" value="1"/>
</dbReference>
<evidence type="ECO:0000313" key="1">
    <source>
        <dbReference type="EMBL" id="NKX44008.1"/>
    </source>
</evidence>
<accession>A0A7X6JYR0</accession>
<gene>
    <name evidence="1" type="ORF">HCU73_05355</name>
</gene>
<protein>
    <recommendedName>
        <fullName evidence="3">Sulfotransferase family protein</fullName>
    </recommendedName>
</protein>
<dbReference type="Gene3D" id="3.40.50.300">
    <property type="entry name" value="P-loop containing nucleotide triphosphate hydrolases"/>
    <property type="match status" value="1"/>
</dbReference>
<comment type="caution">
    <text evidence="1">The sequence shown here is derived from an EMBL/GenBank/DDBJ whole genome shotgun (WGS) entry which is preliminary data.</text>
</comment>